<accession>A0A6F8YT34</accession>
<evidence type="ECO:0000313" key="2">
    <source>
        <dbReference type="Proteomes" id="UP000503011"/>
    </source>
</evidence>
<dbReference type="EMBL" id="AP022871">
    <property type="protein sequence ID" value="BCB89272.1"/>
    <property type="molecule type" value="Genomic_DNA"/>
</dbReference>
<gene>
    <name evidence="1" type="ORF">Psuf_065850</name>
</gene>
<keyword evidence="2" id="KW-1185">Reference proteome</keyword>
<dbReference type="Pfam" id="PF13814">
    <property type="entry name" value="Replic_Relax"/>
    <property type="match status" value="1"/>
</dbReference>
<dbReference type="Proteomes" id="UP000503011">
    <property type="component" value="Chromosome"/>
</dbReference>
<protein>
    <submittedName>
        <fullName evidence="1">Uncharacterized protein</fullName>
    </submittedName>
</protein>
<reference evidence="1 2" key="1">
    <citation type="submission" date="2020-03" db="EMBL/GenBank/DDBJ databases">
        <title>Whole genome shotgun sequence of Phytohabitans suffuscus NBRC 105367.</title>
        <authorList>
            <person name="Komaki H."/>
            <person name="Tamura T."/>
        </authorList>
    </citation>
    <scope>NUCLEOTIDE SEQUENCE [LARGE SCALE GENOMIC DNA]</scope>
    <source>
        <strain evidence="1 2">NBRC 105367</strain>
    </source>
</reference>
<name>A0A6F8YT34_9ACTN</name>
<sequence>MGAFAQPDDDMHVHAFIPRVRPDGHGIWSQDGVTVPFFLEYDTGTEPLATLVEKIAGYRHAASVTGRVWPVLFWLHAAARERHLHARLTEAGVNYPVATAARDSAAGWAASPADDVWWLHRRPGAPLRLAELPVTDRRKQAA</sequence>
<dbReference type="InterPro" id="IPR025855">
    <property type="entry name" value="Replic_Relax"/>
</dbReference>
<dbReference type="KEGG" id="psuu:Psuf_065850"/>
<dbReference type="AlphaFoldDB" id="A0A6F8YT34"/>
<proteinExistence type="predicted"/>
<evidence type="ECO:0000313" key="1">
    <source>
        <dbReference type="EMBL" id="BCB89272.1"/>
    </source>
</evidence>
<organism evidence="1 2">
    <name type="scientific">Phytohabitans suffuscus</name>
    <dbReference type="NCBI Taxonomy" id="624315"/>
    <lineage>
        <taxon>Bacteria</taxon>
        <taxon>Bacillati</taxon>
        <taxon>Actinomycetota</taxon>
        <taxon>Actinomycetes</taxon>
        <taxon>Micromonosporales</taxon>
        <taxon>Micromonosporaceae</taxon>
    </lineage>
</organism>
<reference evidence="1 2" key="2">
    <citation type="submission" date="2020-03" db="EMBL/GenBank/DDBJ databases">
        <authorList>
            <person name="Ichikawa N."/>
            <person name="Kimura A."/>
            <person name="Kitahashi Y."/>
            <person name="Uohara A."/>
        </authorList>
    </citation>
    <scope>NUCLEOTIDE SEQUENCE [LARGE SCALE GENOMIC DNA]</scope>
    <source>
        <strain evidence="1 2">NBRC 105367</strain>
    </source>
</reference>